<dbReference type="Proteomes" id="UP000294581">
    <property type="component" value="Unassembled WGS sequence"/>
</dbReference>
<sequence>MSEPGVPVPIRQSRRPIHPVWGISLRDLRRSLYAEQVMSALVDELQAKEYGANVLSPLVVTQLETSRLRIVAVGHCIRLHFIPTEASTEQERTRQLLMETIRRTDLADVRAQDELTVLVQSGVEADWLHSLQLWHRERRRWLHSAFAALERANG</sequence>
<dbReference type="AlphaFoldDB" id="A0A4V3HEH6"/>
<evidence type="ECO:0000313" key="1">
    <source>
        <dbReference type="EMBL" id="TDY47889.1"/>
    </source>
</evidence>
<dbReference type="EMBL" id="SORF01000005">
    <property type="protein sequence ID" value="TDY47889.1"/>
    <property type="molecule type" value="Genomic_DNA"/>
</dbReference>
<protein>
    <submittedName>
        <fullName evidence="1">Uncharacterized protein</fullName>
    </submittedName>
</protein>
<dbReference type="RefSeq" id="WP_134159286.1">
    <property type="nucleotide sequence ID" value="NZ_BSUS01000001.1"/>
</dbReference>
<keyword evidence="2" id="KW-1185">Reference proteome</keyword>
<name>A0A4V3HEH6_9BACL</name>
<organism evidence="1 2">
    <name type="scientific">Alicyclobacillus sacchari</name>
    <dbReference type="NCBI Taxonomy" id="392010"/>
    <lineage>
        <taxon>Bacteria</taxon>
        <taxon>Bacillati</taxon>
        <taxon>Bacillota</taxon>
        <taxon>Bacilli</taxon>
        <taxon>Bacillales</taxon>
        <taxon>Alicyclobacillaceae</taxon>
        <taxon>Alicyclobacillus</taxon>
    </lineage>
</organism>
<reference evidence="1 2" key="1">
    <citation type="submission" date="2019-03" db="EMBL/GenBank/DDBJ databases">
        <title>Genomic Encyclopedia of Type Strains, Phase IV (KMG-IV): sequencing the most valuable type-strain genomes for metagenomic binning, comparative biology and taxonomic classification.</title>
        <authorList>
            <person name="Goeker M."/>
        </authorList>
    </citation>
    <scope>NUCLEOTIDE SEQUENCE [LARGE SCALE GENOMIC DNA]</scope>
    <source>
        <strain evidence="1 2">DSM 17974</strain>
    </source>
</reference>
<evidence type="ECO:0000313" key="2">
    <source>
        <dbReference type="Proteomes" id="UP000294581"/>
    </source>
</evidence>
<dbReference type="OrthoDB" id="2377186at2"/>
<proteinExistence type="predicted"/>
<gene>
    <name evidence="1" type="ORF">C7445_10567</name>
</gene>
<comment type="caution">
    <text evidence="1">The sequence shown here is derived from an EMBL/GenBank/DDBJ whole genome shotgun (WGS) entry which is preliminary data.</text>
</comment>
<accession>A0A4V3HEH6</accession>